<organism evidence="7 8">
    <name type="scientific">Mya arenaria</name>
    <name type="common">Soft-shell clam</name>
    <dbReference type="NCBI Taxonomy" id="6604"/>
    <lineage>
        <taxon>Eukaryota</taxon>
        <taxon>Metazoa</taxon>
        <taxon>Spiralia</taxon>
        <taxon>Lophotrochozoa</taxon>
        <taxon>Mollusca</taxon>
        <taxon>Bivalvia</taxon>
        <taxon>Autobranchia</taxon>
        <taxon>Heteroconchia</taxon>
        <taxon>Euheterodonta</taxon>
        <taxon>Imparidentia</taxon>
        <taxon>Neoheterodontei</taxon>
        <taxon>Myida</taxon>
        <taxon>Myoidea</taxon>
        <taxon>Myidae</taxon>
        <taxon>Mya</taxon>
    </lineage>
</organism>
<keyword evidence="4" id="KW-0653">Protein transport</keyword>
<dbReference type="InterPro" id="IPR016159">
    <property type="entry name" value="Cullin_repeat-like_dom_sf"/>
</dbReference>
<evidence type="ECO:0000256" key="1">
    <source>
        <dbReference type="ARBA" id="ARBA00007210"/>
    </source>
</evidence>
<feature type="region of interest" description="Disordered" evidence="5">
    <location>
        <begin position="190"/>
        <end position="212"/>
    </location>
</feature>
<dbReference type="PANTHER" id="PTHR21426:SF12">
    <property type="entry name" value="EXOCYST COMPLEX COMPONENT 8"/>
    <property type="match status" value="1"/>
</dbReference>
<dbReference type="SUPFAM" id="SSF74788">
    <property type="entry name" value="Cullin repeat-like"/>
    <property type="match status" value="1"/>
</dbReference>
<evidence type="ECO:0000256" key="4">
    <source>
        <dbReference type="ARBA" id="ARBA00022927"/>
    </source>
</evidence>
<keyword evidence="8" id="KW-1185">Reference proteome</keyword>
<dbReference type="CDD" id="cd01226">
    <property type="entry name" value="PH_RalBD_exo84"/>
    <property type="match status" value="1"/>
</dbReference>
<dbReference type="Pfam" id="PF16528">
    <property type="entry name" value="Exo84_C"/>
    <property type="match status" value="1"/>
</dbReference>
<evidence type="ECO:0000256" key="2">
    <source>
        <dbReference type="ARBA" id="ARBA00022448"/>
    </source>
</evidence>
<reference evidence="7" key="1">
    <citation type="submission" date="2022-11" db="EMBL/GenBank/DDBJ databases">
        <title>Centuries of genome instability and evolution in soft-shell clam transmissible cancer (bioRxiv).</title>
        <authorList>
            <person name="Hart S.F.M."/>
            <person name="Yonemitsu M.A."/>
            <person name="Giersch R.M."/>
            <person name="Beal B.F."/>
            <person name="Arriagada G."/>
            <person name="Davis B.W."/>
            <person name="Ostrander E.A."/>
            <person name="Goff S.P."/>
            <person name="Metzger M.J."/>
        </authorList>
    </citation>
    <scope>NUCLEOTIDE SEQUENCE</scope>
    <source>
        <strain evidence="7">MELC-2E11</strain>
        <tissue evidence="7">Siphon/mantle</tissue>
    </source>
</reference>
<comment type="similarity">
    <text evidence="1">Belongs to the EXO84 family.</text>
</comment>
<dbReference type="PANTHER" id="PTHR21426">
    <property type="entry name" value="EXOCYST COMPLEX COMPONENT 8"/>
    <property type="match status" value="1"/>
</dbReference>
<dbReference type="InterPro" id="IPR032403">
    <property type="entry name" value="Exo84_C"/>
</dbReference>
<keyword evidence="3" id="KW-0268">Exocytosis</keyword>
<feature type="domain" description="Exocyst component Exo84 C-terminal" evidence="6">
    <location>
        <begin position="229"/>
        <end position="365"/>
    </location>
</feature>
<keyword evidence="2" id="KW-0813">Transport</keyword>
<dbReference type="InterPro" id="IPR011993">
    <property type="entry name" value="PH-like_dom_sf"/>
</dbReference>
<evidence type="ECO:0000259" key="6">
    <source>
        <dbReference type="Pfam" id="PF16528"/>
    </source>
</evidence>
<dbReference type="Gene3D" id="1.20.58.1210">
    <property type="entry name" value="Exo84p, N-terminal helical domain"/>
    <property type="match status" value="1"/>
</dbReference>
<protein>
    <submittedName>
        <fullName evidence="7">EXOC8-like protein</fullName>
    </submittedName>
</protein>
<name>A0ABY7EXL5_MYAAR</name>
<evidence type="ECO:0000256" key="3">
    <source>
        <dbReference type="ARBA" id="ARBA00022483"/>
    </source>
</evidence>
<evidence type="ECO:0000313" key="8">
    <source>
        <dbReference type="Proteomes" id="UP001164746"/>
    </source>
</evidence>
<evidence type="ECO:0000313" key="7">
    <source>
        <dbReference type="EMBL" id="WAR13829.1"/>
    </source>
</evidence>
<dbReference type="Proteomes" id="UP001164746">
    <property type="component" value="Chromosome 9"/>
</dbReference>
<accession>A0ABY7EXL5</accession>
<evidence type="ECO:0000256" key="5">
    <source>
        <dbReference type="SAM" id="MobiDB-lite"/>
    </source>
</evidence>
<gene>
    <name evidence="7" type="ORF">MAR_003934</name>
</gene>
<dbReference type="SUPFAM" id="SSF50729">
    <property type="entry name" value="PH domain-like"/>
    <property type="match status" value="1"/>
</dbReference>
<dbReference type="InterPro" id="IPR033961">
    <property type="entry name" value="Exo84"/>
</dbReference>
<sequence>MPLLELKQKVQILSDTTAKELKKNVSHMLTEQKSLMNTMLEMSLVSDKAVVEEPTKDPEPENPEEETRRNLAFLLEKVEGCSSVTEVPGRQLIHNGDLADLDMESFAQIQRVHIRGPVRYRFQGLYELDNLAIVNIRDAGAVKNAFKVLMFPDSKIYAADSAKSKRQWLDILEETKKKKLARDKQKREAALRLAEQQAASPSTPKQEETIEDTDEVDAAMDTAMLSADWLQELPEDLDMCIAQRDFEGAVDLVERVNEHLKDCQKTPAVKEFKARIDHRAKLLTEGLMSELQVSPERSLRGGPRAARRAACDLFLKNRTAIIKYNIRQLKFEGATSLYVRCLCNVFFASLSETGREFHKAFPQLHTFDSKSSLATISECVSIATKHCVELSGSGLDLGFYLDNQISEDLEKAVLENRAQIIEAVKFRAKDDKWNPLNLGTETECMYYVDDMAAVGLDLKEHVYNLCFISLTMNTTQYCKVVMVLAQSLILVHTSEREALITETLVDIFRAQVKHLEASVKNEKFKENVKFILKNCQFILEALMSKIDYMYRNQGIPFPAQLAKVNEEYKRLKTIVGTMT</sequence>
<dbReference type="InterPro" id="IPR042561">
    <property type="entry name" value="Exo84_C_1"/>
</dbReference>
<dbReference type="Gene3D" id="2.30.29.30">
    <property type="entry name" value="Pleckstrin-homology domain (PH domain)/Phosphotyrosine-binding domain (PTB)"/>
    <property type="match status" value="1"/>
</dbReference>
<dbReference type="EMBL" id="CP111020">
    <property type="protein sequence ID" value="WAR13829.1"/>
    <property type="molecule type" value="Genomic_DNA"/>
</dbReference>
<proteinExistence type="inferred from homology"/>